<evidence type="ECO:0000313" key="1">
    <source>
        <dbReference type="EMBL" id="KAK9111663.1"/>
    </source>
</evidence>
<reference evidence="1 2" key="1">
    <citation type="submission" date="2024-01" db="EMBL/GenBank/DDBJ databases">
        <title>Genome assemblies of Stephania.</title>
        <authorList>
            <person name="Yang L."/>
        </authorList>
    </citation>
    <scope>NUCLEOTIDE SEQUENCE [LARGE SCALE GENOMIC DNA]</scope>
    <source>
        <strain evidence="1">JXDWG</strain>
        <tissue evidence="1">Leaf</tissue>
    </source>
</reference>
<sequence length="69" mass="7724">MEVFTGIVESTETPEVRLEDVPVVSEFPDVFSEDLPGGPLLTPHQFMKAPIFFVILPAKMEMTILPLHI</sequence>
<name>A0AAP0IAR0_9MAGN</name>
<dbReference type="Proteomes" id="UP001419268">
    <property type="component" value="Unassembled WGS sequence"/>
</dbReference>
<comment type="caution">
    <text evidence="1">The sequence shown here is derived from an EMBL/GenBank/DDBJ whole genome shotgun (WGS) entry which is preliminary data.</text>
</comment>
<organism evidence="1 2">
    <name type="scientific">Stephania cephalantha</name>
    <dbReference type="NCBI Taxonomy" id="152367"/>
    <lineage>
        <taxon>Eukaryota</taxon>
        <taxon>Viridiplantae</taxon>
        <taxon>Streptophyta</taxon>
        <taxon>Embryophyta</taxon>
        <taxon>Tracheophyta</taxon>
        <taxon>Spermatophyta</taxon>
        <taxon>Magnoliopsida</taxon>
        <taxon>Ranunculales</taxon>
        <taxon>Menispermaceae</taxon>
        <taxon>Menispermoideae</taxon>
        <taxon>Cissampelideae</taxon>
        <taxon>Stephania</taxon>
    </lineage>
</organism>
<dbReference type="AlphaFoldDB" id="A0AAP0IAR0"/>
<dbReference type="EMBL" id="JBBNAG010000008">
    <property type="protein sequence ID" value="KAK9111663.1"/>
    <property type="molecule type" value="Genomic_DNA"/>
</dbReference>
<evidence type="ECO:0008006" key="3">
    <source>
        <dbReference type="Google" id="ProtNLM"/>
    </source>
</evidence>
<accession>A0AAP0IAR0</accession>
<evidence type="ECO:0000313" key="2">
    <source>
        <dbReference type="Proteomes" id="UP001419268"/>
    </source>
</evidence>
<protein>
    <recommendedName>
        <fullName evidence="3">Reverse transcriptase domain-containing protein</fullName>
    </recommendedName>
</protein>
<keyword evidence="2" id="KW-1185">Reference proteome</keyword>
<gene>
    <name evidence="1" type="ORF">Scep_019182</name>
</gene>
<proteinExistence type="predicted"/>